<evidence type="ECO:0008006" key="4">
    <source>
        <dbReference type="Google" id="ProtNLM"/>
    </source>
</evidence>
<reference evidence="2 3" key="1">
    <citation type="submission" date="2019-07" db="EMBL/GenBank/DDBJ databases">
        <title>Genomics analysis of Aphanomyces spp. identifies a new class of oomycete effector associated with host adaptation.</title>
        <authorList>
            <person name="Gaulin E."/>
        </authorList>
    </citation>
    <scope>NUCLEOTIDE SEQUENCE [LARGE SCALE GENOMIC DNA]</scope>
    <source>
        <strain evidence="2 3">ATCC 201684</strain>
    </source>
</reference>
<evidence type="ECO:0000313" key="3">
    <source>
        <dbReference type="Proteomes" id="UP000481153"/>
    </source>
</evidence>
<dbReference type="InterPro" id="IPR010998">
    <property type="entry name" value="Integrase_recombinase_N"/>
</dbReference>
<protein>
    <recommendedName>
        <fullName evidence="4">Core-binding (CB) domain-containing protein</fullName>
    </recommendedName>
</protein>
<dbReference type="EMBL" id="VJMJ01000076">
    <property type="protein sequence ID" value="KAF0738344.1"/>
    <property type="molecule type" value="Genomic_DNA"/>
</dbReference>
<dbReference type="Gene3D" id="1.10.150.130">
    <property type="match status" value="1"/>
</dbReference>
<dbReference type="GO" id="GO:0003677">
    <property type="term" value="F:DNA binding"/>
    <property type="evidence" value="ECO:0007669"/>
    <property type="project" value="UniProtKB-KW"/>
</dbReference>
<organism evidence="2 3">
    <name type="scientific">Aphanomyces euteiches</name>
    <dbReference type="NCBI Taxonomy" id="100861"/>
    <lineage>
        <taxon>Eukaryota</taxon>
        <taxon>Sar</taxon>
        <taxon>Stramenopiles</taxon>
        <taxon>Oomycota</taxon>
        <taxon>Saprolegniomycetes</taxon>
        <taxon>Saprolegniales</taxon>
        <taxon>Verrucalvaceae</taxon>
        <taxon>Aphanomyces</taxon>
    </lineage>
</organism>
<dbReference type="AlphaFoldDB" id="A0A6G0XE45"/>
<accession>A0A6G0XE45</accession>
<proteinExistence type="predicted"/>
<evidence type="ECO:0000256" key="1">
    <source>
        <dbReference type="ARBA" id="ARBA00023125"/>
    </source>
</evidence>
<dbReference type="VEuPathDB" id="FungiDB:AeMF1_011636"/>
<comment type="caution">
    <text evidence="2">The sequence shown here is derived from an EMBL/GenBank/DDBJ whole genome shotgun (WGS) entry which is preliminary data.</text>
</comment>
<evidence type="ECO:0000313" key="2">
    <source>
        <dbReference type="EMBL" id="KAF0738344.1"/>
    </source>
</evidence>
<gene>
    <name evidence="2" type="ORF">Ae201684_005782</name>
</gene>
<keyword evidence="3" id="KW-1185">Reference proteome</keyword>
<sequence length="276" mass="30314">MAEKRKSGATAGEEPGDKVLRARVAERTRSQYNTMNVHLKKWLQSSVPGAVVGDVIQLPLKTSTCKSFLASVTVKRKRGDASGKTNIPNSYSTVNGYINAIKFLHKEGKVEIPKDLDDMLKAFANGYKRQVAKFKENGTMSMQEGKIPLTTEGDALVIKIGRTKNDQEGKMAWPRHVYANPFEPTICPILSLGLLVFTLGARREGMSALVFDVNVKESFTSWLHRICVDEDEMMTEIGVSAKDIGTHSLRKGVSTALSNSPAGQQAVSVWLRAGWS</sequence>
<dbReference type="Proteomes" id="UP000481153">
    <property type="component" value="Unassembled WGS sequence"/>
</dbReference>
<keyword evidence="1" id="KW-0238">DNA-binding</keyword>
<name>A0A6G0XE45_9STRA</name>